<evidence type="ECO:0000313" key="1">
    <source>
        <dbReference type="EMBL" id="KAF3551449.1"/>
    </source>
</evidence>
<gene>
    <name evidence="1" type="ORF">DY000_02004952</name>
</gene>
<sequence>MVSSSGSQPKSTVLKKYQESKKIDKCMYHVSSIQGDRETLMDDSEQKRNLHLKRNTINVNPKPNLKCASFLNPKQNNILNDSSSSSELEEMKKGIDGREERIVWIDEHKNSRRREIWEEKIIPNGLLQDCKSLQNLSLHNNPISMDEFRLMEGLDLEDCPKKESLGHGFYADFTMATRITIPDFITEFICYILQ</sequence>
<reference evidence="1 2" key="1">
    <citation type="journal article" date="2020" name="BMC Genomics">
        <title>Intraspecific diversification of the crop wild relative Brassica cretica Lam. using demographic model selection.</title>
        <authorList>
            <person name="Kioukis A."/>
            <person name="Michalopoulou V.A."/>
            <person name="Briers L."/>
            <person name="Pirintsos S."/>
            <person name="Studholme D.J."/>
            <person name="Pavlidis P."/>
            <person name="Sarris P.F."/>
        </authorList>
    </citation>
    <scope>NUCLEOTIDE SEQUENCE [LARGE SCALE GENOMIC DNA]</scope>
    <source>
        <strain evidence="2">cv. PFS-1207/04</strain>
    </source>
</reference>
<evidence type="ECO:0000313" key="2">
    <source>
        <dbReference type="Proteomes" id="UP000266723"/>
    </source>
</evidence>
<dbReference type="EMBL" id="QGKV02000832">
    <property type="protein sequence ID" value="KAF3551449.1"/>
    <property type="molecule type" value="Genomic_DNA"/>
</dbReference>
<name>A0ABQ7CHP2_BRACR</name>
<keyword evidence="2" id="KW-1185">Reference proteome</keyword>
<dbReference type="Proteomes" id="UP000266723">
    <property type="component" value="Unassembled WGS sequence"/>
</dbReference>
<comment type="caution">
    <text evidence="1">The sequence shown here is derived from an EMBL/GenBank/DDBJ whole genome shotgun (WGS) entry which is preliminary data.</text>
</comment>
<accession>A0ABQ7CHP2</accession>
<protein>
    <submittedName>
        <fullName evidence="1">Uncharacterized protein</fullName>
    </submittedName>
</protein>
<proteinExistence type="predicted"/>
<organism evidence="1 2">
    <name type="scientific">Brassica cretica</name>
    <name type="common">Mustard</name>
    <dbReference type="NCBI Taxonomy" id="69181"/>
    <lineage>
        <taxon>Eukaryota</taxon>
        <taxon>Viridiplantae</taxon>
        <taxon>Streptophyta</taxon>
        <taxon>Embryophyta</taxon>
        <taxon>Tracheophyta</taxon>
        <taxon>Spermatophyta</taxon>
        <taxon>Magnoliopsida</taxon>
        <taxon>eudicotyledons</taxon>
        <taxon>Gunneridae</taxon>
        <taxon>Pentapetalae</taxon>
        <taxon>rosids</taxon>
        <taxon>malvids</taxon>
        <taxon>Brassicales</taxon>
        <taxon>Brassicaceae</taxon>
        <taxon>Brassiceae</taxon>
        <taxon>Brassica</taxon>
    </lineage>
</organism>